<keyword evidence="3" id="KW-1185">Reference proteome</keyword>
<protein>
    <submittedName>
        <fullName evidence="4">Secreted protein</fullName>
    </submittedName>
</protein>
<sequence>MLIPSVIWTITVFTCVVAKANNDENASNMMEANETQEEMEISRKIPHLQMKLETAVATERINNNAFVREKKKFDLQDWLSQKQKQEIRSVSSNCTLEESFESYNDKLKYG</sequence>
<feature type="signal peptide" evidence="1">
    <location>
        <begin position="1"/>
        <end position="18"/>
    </location>
</feature>
<feature type="chain" id="PRO_5043137624" evidence="1">
    <location>
        <begin position="19"/>
        <end position="110"/>
    </location>
</feature>
<evidence type="ECO:0000256" key="1">
    <source>
        <dbReference type="SAM" id="SignalP"/>
    </source>
</evidence>
<proteinExistence type="predicted"/>
<evidence type="ECO:0000313" key="2">
    <source>
        <dbReference type="EMBL" id="VDM91471.1"/>
    </source>
</evidence>
<dbReference type="WBParaSite" id="nOo.2.0.1.t08662-RA">
    <property type="protein sequence ID" value="nOo.2.0.1.t08662-RA"/>
    <property type="gene ID" value="nOo.2.0.1.g08662"/>
</dbReference>
<reference evidence="4" key="1">
    <citation type="submission" date="2016-06" db="UniProtKB">
        <authorList>
            <consortium name="WormBaseParasite"/>
        </authorList>
    </citation>
    <scope>IDENTIFICATION</scope>
</reference>
<evidence type="ECO:0000313" key="3">
    <source>
        <dbReference type="Proteomes" id="UP000271087"/>
    </source>
</evidence>
<keyword evidence="1" id="KW-0732">Signal</keyword>
<reference evidence="2 3" key="2">
    <citation type="submission" date="2018-08" db="EMBL/GenBank/DDBJ databases">
        <authorList>
            <person name="Laetsch R D."/>
            <person name="Stevens L."/>
            <person name="Kumar S."/>
            <person name="Blaxter L. M."/>
        </authorList>
    </citation>
    <scope>NUCLEOTIDE SEQUENCE [LARGE SCALE GENOMIC DNA]</scope>
</reference>
<organism evidence="4">
    <name type="scientific">Onchocerca ochengi</name>
    <name type="common">Filarial nematode worm</name>
    <dbReference type="NCBI Taxonomy" id="42157"/>
    <lineage>
        <taxon>Eukaryota</taxon>
        <taxon>Metazoa</taxon>
        <taxon>Ecdysozoa</taxon>
        <taxon>Nematoda</taxon>
        <taxon>Chromadorea</taxon>
        <taxon>Rhabditida</taxon>
        <taxon>Spirurina</taxon>
        <taxon>Spiruromorpha</taxon>
        <taxon>Filarioidea</taxon>
        <taxon>Onchocercidae</taxon>
        <taxon>Onchocerca</taxon>
    </lineage>
</organism>
<dbReference type="Proteomes" id="UP000271087">
    <property type="component" value="Unassembled WGS sequence"/>
</dbReference>
<dbReference type="AlphaFoldDB" id="A0A182EKM4"/>
<gene>
    <name evidence="2" type="ORF">NOO_LOCUS8662</name>
</gene>
<name>A0A182EKM4_ONCOC</name>
<evidence type="ECO:0000313" key="4">
    <source>
        <dbReference type="WBParaSite" id="nOo.2.0.1.t08662-RA"/>
    </source>
</evidence>
<accession>A0A182EKM4</accession>
<dbReference type="EMBL" id="UYRW01003745">
    <property type="protein sequence ID" value="VDM91471.1"/>
    <property type="molecule type" value="Genomic_DNA"/>
</dbReference>